<evidence type="ECO:0000256" key="1">
    <source>
        <dbReference type="ARBA" id="ARBA00023002"/>
    </source>
</evidence>
<dbReference type="Proteomes" id="UP000184050">
    <property type="component" value="Unassembled WGS sequence"/>
</dbReference>
<dbReference type="AlphaFoldDB" id="A0A1M6FVQ0"/>
<proteinExistence type="inferred from homology"/>
<dbReference type="PRINTS" id="PR00081">
    <property type="entry name" value="GDHRDH"/>
</dbReference>
<dbReference type="Gene3D" id="3.40.50.720">
    <property type="entry name" value="NAD(P)-binding Rossmann-like Domain"/>
    <property type="match status" value="1"/>
</dbReference>
<dbReference type="PRINTS" id="PR00080">
    <property type="entry name" value="SDRFAMILY"/>
</dbReference>
<dbReference type="InterPro" id="IPR002347">
    <property type="entry name" value="SDR_fam"/>
</dbReference>
<accession>A0A1M6FVQ0</accession>
<dbReference type="OrthoDB" id="597510at2"/>
<keyword evidence="4" id="KW-1185">Reference proteome</keyword>
<evidence type="ECO:0000313" key="4">
    <source>
        <dbReference type="Proteomes" id="UP000184050"/>
    </source>
</evidence>
<dbReference type="CDD" id="cd05327">
    <property type="entry name" value="retinol-DH_like_SDR_c_like"/>
    <property type="match status" value="1"/>
</dbReference>
<dbReference type="InterPro" id="IPR036291">
    <property type="entry name" value="NAD(P)-bd_dom_sf"/>
</dbReference>
<name>A0A1M6FVQ0_9BACT</name>
<gene>
    <name evidence="3" type="ORF">SAMN05444280_10997</name>
</gene>
<dbReference type="NCBIfam" id="NF004846">
    <property type="entry name" value="PRK06197.1"/>
    <property type="match status" value="1"/>
</dbReference>
<dbReference type="SUPFAM" id="SSF51735">
    <property type="entry name" value="NAD(P)-binding Rossmann-fold domains"/>
    <property type="match status" value="1"/>
</dbReference>
<dbReference type="EMBL" id="FQZE01000009">
    <property type="protein sequence ID" value="SHJ01773.1"/>
    <property type="molecule type" value="Genomic_DNA"/>
</dbReference>
<dbReference type="GO" id="GO:0016491">
    <property type="term" value="F:oxidoreductase activity"/>
    <property type="evidence" value="ECO:0007669"/>
    <property type="project" value="UniProtKB-KW"/>
</dbReference>
<comment type="similarity">
    <text evidence="2">Belongs to the short-chain dehydrogenases/reductases (SDR) family.</text>
</comment>
<protein>
    <submittedName>
        <fullName evidence="3">NAD(P)-dependent dehydrogenase, short-chain alcohol dehydrogenase family</fullName>
    </submittedName>
</protein>
<dbReference type="NCBIfam" id="NF004513">
    <property type="entry name" value="PRK05854.1"/>
    <property type="match status" value="1"/>
</dbReference>
<dbReference type="RefSeq" id="WP_073168124.1">
    <property type="nucleotide sequence ID" value="NZ_FQZE01000009.1"/>
</dbReference>
<evidence type="ECO:0000313" key="3">
    <source>
        <dbReference type="EMBL" id="SHJ01773.1"/>
    </source>
</evidence>
<dbReference type="PANTHER" id="PTHR43157:SF31">
    <property type="entry name" value="PHOSPHATIDYLINOSITOL-GLYCAN BIOSYNTHESIS CLASS F PROTEIN"/>
    <property type="match status" value="1"/>
</dbReference>
<organism evidence="3 4">
    <name type="scientific">Tangfeifania diversioriginum</name>
    <dbReference type="NCBI Taxonomy" id="1168035"/>
    <lineage>
        <taxon>Bacteria</taxon>
        <taxon>Pseudomonadati</taxon>
        <taxon>Bacteroidota</taxon>
        <taxon>Bacteroidia</taxon>
        <taxon>Marinilabiliales</taxon>
        <taxon>Prolixibacteraceae</taxon>
        <taxon>Tangfeifania</taxon>
    </lineage>
</organism>
<keyword evidence="1" id="KW-0560">Oxidoreductase</keyword>
<dbReference type="PANTHER" id="PTHR43157">
    <property type="entry name" value="PHOSPHATIDYLINOSITOL-GLYCAN BIOSYNTHESIS CLASS F PROTEIN-RELATED"/>
    <property type="match status" value="1"/>
</dbReference>
<sequence length="306" mass="33980">MADNWTTENIPDLTGKIIIVTGGNSGLGFESVKAFTAKGAEVILASRSVEKGEKAKAEILQQHPEGKIKVAKLDLADLDSVRGFAKNFQQNHNRLDVLLNNAGIMTTPYFKTKDGFEGQVGTNHLGHFALTGLLLPVLKKTSQSRVVNVSSVAHKQGKMNFRNLLFENGKGYSPMKAYGRSKLANLLFTYELQRFFKANNIDSVSVAAHPGVSQTDLFRYLDEKWYFRMVRPLFKAISQESKMGALPEIRAAVDPEVKGGEYYGPSGFREMKGHPVKVKSNSASYNEEDARKLWEVSEKLTGIKFN</sequence>
<reference evidence="3 4" key="1">
    <citation type="submission" date="2016-11" db="EMBL/GenBank/DDBJ databases">
        <authorList>
            <person name="Jaros S."/>
            <person name="Januszkiewicz K."/>
            <person name="Wedrychowicz H."/>
        </authorList>
    </citation>
    <scope>NUCLEOTIDE SEQUENCE [LARGE SCALE GENOMIC DNA]</scope>
    <source>
        <strain evidence="3 4">DSM 27063</strain>
    </source>
</reference>
<dbReference type="Pfam" id="PF00106">
    <property type="entry name" value="adh_short"/>
    <property type="match status" value="1"/>
</dbReference>
<evidence type="ECO:0000256" key="2">
    <source>
        <dbReference type="RuleBase" id="RU000363"/>
    </source>
</evidence>
<dbReference type="STRING" id="1168035.SAMN05444280_10997"/>